<reference evidence="2 3" key="1">
    <citation type="journal article" date="2016" name="Mol. Biol. Evol.">
        <title>Comparative Genomics of Early-Diverging Mushroom-Forming Fungi Provides Insights into the Origins of Lignocellulose Decay Capabilities.</title>
        <authorList>
            <person name="Nagy L.G."/>
            <person name="Riley R."/>
            <person name="Tritt A."/>
            <person name="Adam C."/>
            <person name="Daum C."/>
            <person name="Floudas D."/>
            <person name="Sun H."/>
            <person name="Yadav J.S."/>
            <person name="Pangilinan J."/>
            <person name="Larsson K.H."/>
            <person name="Matsuura K."/>
            <person name="Barry K."/>
            <person name="Labutti K."/>
            <person name="Kuo R."/>
            <person name="Ohm R.A."/>
            <person name="Bhattacharya S.S."/>
            <person name="Shirouzu T."/>
            <person name="Yoshinaga Y."/>
            <person name="Martin F.M."/>
            <person name="Grigoriev I.V."/>
            <person name="Hibbett D.S."/>
        </authorList>
    </citation>
    <scope>NUCLEOTIDE SEQUENCE [LARGE SCALE GENOMIC DNA]</scope>
    <source>
        <strain evidence="2 3">CBS 109695</strain>
    </source>
</reference>
<evidence type="ECO:0000313" key="2">
    <source>
        <dbReference type="EMBL" id="KZP03601.1"/>
    </source>
</evidence>
<evidence type="ECO:0000256" key="1">
    <source>
        <dbReference type="SAM" id="MobiDB-lite"/>
    </source>
</evidence>
<organism evidence="2 3">
    <name type="scientific">Athelia psychrophila</name>
    <dbReference type="NCBI Taxonomy" id="1759441"/>
    <lineage>
        <taxon>Eukaryota</taxon>
        <taxon>Fungi</taxon>
        <taxon>Dikarya</taxon>
        <taxon>Basidiomycota</taxon>
        <taxon>Agaricomycotina</taxon>
        <taxon>Agaricomycetes</taxon>
        <taxon>Agaricomycetidae</taxon>
        <taxon>Atheliales</taxon>
        <taxon>Atheliaceae</taxon>
        <taxon>Athelia</taxon>
    </lineage>
</organism>
<proteinExistence type="predicted"/>
<protein>
    <submittedName>
        <fullName evidence="2">Uncharacterized protein</fullName>
    </submittedName>
</protein>
<gene>
    <name evidence="2" type="ORF">FIBSPDRAFT_904903</name>
</gene>
<evidence type="ECO:0000313" key="3">
    <source>
        <dbReference type="Proteomes" id="UP000076532"/>
    </source>
</evidence>
<sequence>MFTETTQHLSFPIHTTTLPTTYKKRAEKGSTEISTRSLGIDVSFLGECGAPALASVGDLVGSGSGPLLVYLPLCHARAQPDYDSLNSTLAALNALATRDSRLVARDFVVHMAFVVYVPLVALDTLMNGSRFPVTLLVQHIAVVSTLLYSVSYSASRARGGKGVVDMSFPVTSEASVSAQSLVVNGRVWSCVGVESCFEFVRRVRASSAPFDRLQSIAARFLPQLALRITLDRALLLPTGLVWTGTQWTGTLAAKPTSVHILQVYNKLESRAANVKLTAFHMAGAKARTSGATDSGRHNEVNTSAMGADVP</sequence>
<keyword evidence="3" id="KW-1185">Reference proteome</keyword>
<dbReference type="Proteomes" id="UP000076532">
    <property type="component" value="Unassembled WGS sequence"/>
</dbReference>
<name>A0A167U577_9AGAM</name>
<feature type="region of interest" description="Disordered" evidence="1">
    <location>
        <begin position="287"/>
        <end position="310"/>
    </location>
</feature>
<dbReference type="AlphaFoldDB" id="A0A167U577"/>
<accession>A0A167U577</accession>
<dbReference type="EMBL" id="KV418036">
    <property type="protein sequence ID" value="KZP03601.1"/>
    <property type="molecule type" value="Genomic_DNA"/>
</dbReference>